<dbReference type="PANTHER" id="PTHR22916:SF3">
    <property type="entry name" value="UDP-GLCNAC:BETAGAL BETA-1,3-N-ACETYLGLUCOSAMINYLTRANSFERASE-LIKE PROTEIN 1"/>
    <property type="match status" value="1"/>
</dbReference>
<evidence type="ECO:0000313" key="3">
    <source>
        <dbReference type="Proteomes" id="UP000662914"/>
    </source>
</evidence>
<dbReference type="Gene3D" id="3.90.550.10">
    <property type="entry name" value="Spore Coat Polysaccharide Biosynthesis Protein SpsA, Chain A"/>
    <property type="match status" value="1"/>
</dbReference>
<evidence type="ECO:0000259" key="1">
    <source>
        <dbReference type="Pfam" id="PF00535"/>
    </source>
</evidence>
<dbReference type="AlphaFoldDB" id="A0A809QVU3"/>
<name>A0A809QVU3_9PROT</name>
<gene>
    <name evidence="2" type="ORF">DSYM_02520</name>
</gene>
<reference evidence="2" key="1">
    <citation type="journal article" name="DNA Res.">
        <title>The physiological potential of anammox bacteria as revealed by their core genome structure.</title>
        <authorList>
            <person name="Okubo T."/>
            <person name="Toyoda A."/>
            <person name="Fukuhara K."/>
            <person name="Uchiyama I."/>
            <person name="Harigaya Y."/>
            <person name="Kuroiwa M."/>
            <person name="Suzuki T."/>
            <person name="Murakami Y."/>
            <person name="Suwa Y."/>
            <person name="Takami H."/>
        </authorList>
    </citation>
    <scope>NUCLEOTIDE SEQUENCE</scope>
    <source>
        <strain evidence="2">317325-3</strain>
    </source>
</reference>
<dbReference type="PANTHER" id="PTHR22916">
    <property type="entry name" value="GLYCOSYLTRANSFERASE"/>
    <property type="match status" value="1"/>
</dbReference>
<keyword evidence="2" id="KW-0808">Transferase</keyword>
<dbReference type="InterPro" id="IPR029044">
    <property type="entry name" value="Nucleotide-diphossugar_trans"/>
</dbReference>
<dbReference type="CDD" id="cd00761">
    <property type="entry name" value="Glyco_tranf_GTA_type"/>
    <property type="match status" value="1"/>
</dbReference>
<protein>
    <submittedName>
        <fullName evidence="2">Glycosyltransferase</fullName>
    </submittedName>
</protein>
<dbReference type="KEGG" id="ddz:DSYM_02520"/>
<dbReference type="Pfam" id="PF00535">
    <property type="entry name" value="Glycos_transf_2"/>
    <property type="match status" value="1"/>
</dbReference>
<dbReference type="InterPro" id="IPR001173">
    <property type="entry name" value="Glyco_trans_2-like"/>
</dbReference>
<dbReference type="GO" id="GO:0016758">
    <property type="term" value="F:hexosyltransferase activity"/>
    <property type="evidence" value="ECO:0007669"/>
    <property type="project" value="UniProtKB-ARBA"/>
</dbReference>
<feature type="domain" description="Glycosyltransferase 2-like" evidence="1">
    <location>
        <begin position="6"/>
        <end position="130"/>
    </location>
</feature>
<proteinExistence type="predicted"/>
<dbReference type="SUPFAM" id="SSF53448">
    <property type="entry name" value="Nucleotide-diphospho-sugar transferases"/>
    <property type="match status" value="1"/>
</dbReference>
<dbReference type="EMBL" id="AP021857">
    <property type="protein sequence ID" value="BBO19553.1"/>
    <property type="molecule type" value="Genomic_DNA"/>
</dbReference>
<evidence type="ECO:0000313" key="2">
    <source>
        <dbReference type="EMBL" id="BBO19553.1"/>
    </source>
</evidence>
<accession>A0A809QVU3</accession>
<dbReference type="Proteomes" id="UP000662914">
    <property type="component" value="Chromosome"/>
</dbReference>
<sequence>MLPLISVNVPTFNRARFVAQAIDSVLRQTFTNWELNIVDNCSTDGTWEIISSYKDSRIRTYRNEENKGMVFSWNRAVQLSRGQYVCFLADDDWFAPNRLERLLKFLQDNPECWGVCDYLIEVDENGNRVAKGQGFFEKYFNRDVYNGDFDHALVNCINAEAIGLFKRAYFDEVGEFEEGVVFCDFRMHVRNLAKRLRIGSLPEQLHFKRQHADSATANMKDGLTLECFYFYKYVFEEIYLQDRNPMHLLAYIKWLFFERCYKNMVPSERHRLLNYVTGTDFPFDTFAEFQAHVTQSGPAVDVTNPQEAAKYPPTTEPARADSGHQEMLRELVHFLLEKSFAYESNAAAVVGEVLARSLSSSRPDFGRAAPDSFRWAIIYLARLLKRRFLGHFKTYPGKSPG</sequence>
<organism evidence="2 3">
    <name type="scientific">Candidatus Desulfobacillus denitrificans</name>
    <dbReference type="NCBI Taxonomy" id="2608985"/>
    <lineage>
        <taxon>Bacteria</taxon>
        <taxon>Pseudomonadati</taxon>
        <taxon>Pseudomonadota</taxon>
        <taxon>Betaproteobacteria</taxon>
        <taxon>Candidatus Desulfobacillus</taxon>
    </lineage>
</organism>